<feature type="transmembrane region" description="Helical" evidence="7">
    <location>
        <begin position="192"/>
        <end position="211"/>
    </location>
</feature>
<evidence type="ECO:0000256" key="6">
    <source>
        <dbReference type="ARBA" id="ARBA00023136"/>
    </source>
</evidence>
<accession>A0A6G5QGP1</accession>
<dbReference type="GO" id="GO:0005886">
    <property type="term" value="C:plasma membrane"/>
    <property type="evidence" value="ECO:0007669"/>
    <property type="project" value="TreeGrafter"/>
</dbReference>
<evidence type="ECO:0000313" key="9">
    <source>
        <dbReference type="Proteomes" id="UP000503264"/>
    </source>
</evidence>
<evidence type="ECO:0000256" key="5">
    <source>
        <dbReference type="ARBA" id="ARBA00022989"/>
    </source>
</evidence>
<dbReference type="PANTHER" id="PTHR43337:SF1">
    <property type="entry name" value="XANTHINE_URACIL PERMEASE C887.17-RELATED"/>
    <property type="match status" value="1"/>
</dbReference>
<feature type="transmembrane region" description="Helical" evidence="7">
    <location>
        <begin position="383"/>
        <end position="407"/>
    </location>
</feature>
<evidence type="ECO:0000256" key="1">
    <source>
        <dbReference type="ARBA" id="ARBA00004127"/>
    </source>
</evidence>
<dbReference type="PANTHER" id="PTHR43337">
    <property type="entry name" value="XANTHINE/URACIL PERMEASE C887.17-RELATED"/>
    <property type="match status" value="1"/>
</dbReference>
<dbReference type="InterPro" id="IPR045018">
    <property type="entry name" value="Azg-like"/>
</dbReference>
<feature type="transmembrane region" description="Helical" evidence="7">
    <location>
        <begin position="324"/>
        <end position="345"/>
    </location>
</feature>
<dbReference type="EMBL" id="CP012542">
    <property type="protein sequence ID" value="QCD44873.1"/>
    <property type="molecule type" value="Genomic_DNA"/>
</dbReference>
<evidence type="ECO:0000256" key="7">
    <source>
        <dbReference type="SAM" id="Phobius"/>
    </source>
</evidence>
<feature type="transmembrane region" description="Helical" evidence="7">
    <location>
        <begin position="45"/>
        <end position="67"/>
    </location>
</feature>
<keyword evidence="9" id="KW-1185">Reference proteome</keyword>
<organism evidence="8 9">
    <name type="scientific">Campylobacter mucosalis CCUG 21559</name>
    <dbReference type="NCBI Taxonomy" id="1032067"/>
    <lineage>
        <taxon>Bacteria</taxon>
        <taxon>Pseudomonadati</taxon>
        <taxon>Campylobacterota</taxon>
        <taxon>Epsilonproteobacteria</taxon>
        <taxon>Campylobacterales</taxon>
        <taxon>Campylobacteraceae</taxon>
        <taxon>Campylobacter</taxon>
    </lineage>
</organism>
<feature type="transmembrane region" description="Helical" evidence="7">
    <location>
        <begin position="169"/>
        <end position="185"/>
    </location>
</feature>
<feature type="transmembrane region" description="Helical" evidence="7">
    <location>
        <begin position="352"/>
        <end position="371"/>
    </location>
</feature>
<feature type="transmembrane region" description="Helical" evidence="7">
    <location>
        <begin position="129"/>
        <end position="149"/>
    </location>
</feature>
<dbReference type="Proteomes" id="UP000503264">
    <property type="component" value="Chromosome"/>
</dbReference>
<comment type="similarity">
    <text evidence="2">Belongs to the nucleobase:cation symporter-2 (NCS2) (TC 2.A.40) family. Azg-like subfamily.</text>
</comment>
<feature type="transmembrane region" description="Helical" evidence="7">
    <location>
        <begin position="419"/>
        <end position="436"/>
    </location>
</feature>
<evidence type="ECO:0000256" key="4">
    <source>
        <dbReference type="ARBA" id="ARBA00022692"/>
    </source>
</evidence>
<feature type="transmembrane region" description="Helical" evidence="7">
    <location>
        <begin position="290"/>
        <end position="312"/>
    </location>
</feature>
<dbReference type="Pfam" id="PF00860">
    <property type="entry name" value="Xan_ur_permease"/>
    <property type="match status" value="1"/>
</dbReference>
<gene>
    <name evidence="8" type="ORF">CMUC_1094</name>
</gene>
<proteinExistence type="inferred from homology"/>
<keyword evidence="5 7" id="KW-1133">Transmembrane helix</keyword>
<protein>
    <submittedName>
        <fullName evidence="8">Xanthine/uracil/vitamin C permease</fullName>
    </submittedName>
</protein>
<dbReference type="InterPro" id="IPR006043">
    <property type="entry name" value="NCS2"/>
</dbReference>
<dbReference type="GO" id="GO:0012505">
    <property type="term" value="C:endomembrane system"/>
    <property type="evidence" value="ECO:0007669"/>
    <property type="project" value="UniProtKB-SubCell"/>
</dbReference>
<reference evidence="8 9" key="1">
    <citation type="submission" date="2016-07" db="EMBL/GenBank/DDBJ databases">
        <title>Comparative genomics of the Campylobacter concisus group.</title>
        <authorList>
            <person name="Miller W.G."/>
            <person name="Yee E."/>
            <person name="Chapman M.H."/>
            <person name="Huynh S."/>
            <person name="Bono J.L."/>
            <person name="On S.L.W."/>
            <person name="StLeger J."/>
            <person name="Foster G."/>
            <person name="Parker C.T."/>
        </authorList>
    </citation>
    <scope>NUCLEOTIDE SEQUENCE [LARGE SCALE GENOMIC DNA]</scope>
    <source>
        <strain evidence="8 9">CCUG 21559</strain>
    </source>
</reference>
<dbReference type="AlphaFoldDB" id="A0A6G5QGP1"/>
<keyword evidence="4 7" id="KW-0812">Transmembrane</keyword>
<sequence length="437" mass="47190">MDFFKLRENKTTVSKELNAGFTTFLTMIYIVPVNSIIMSKAGMPIDALITATTLITAIATIINGLWANTPMAMSVGMGLNAYFTFGLCLSMKVPWQTALGVVFLSGVIFVILSFTNFRVWVLKSIPADLCRAISGGIGVFIAFVGLQQMGIVIKNDTVLLGLGNVSDPHVLISLVGIFIIIGLWVRKINGAFVIGVLLTTLLCWIFGLAPLPTEFLSQPASINPIFLQLDIKSVFFDEKGLFTLALVPVIIVFFVTDLFDSIGTLSGVASRSGVDMQNSKEDVKKLEKTLEADALATVTGSLLGVSTTTTFVESSSGVEAGGRTGLTAIFCGIFFLCILFMLPLFKAIPANAIYPVLVVVGVLMFTELGSIDYKDPAISVATFFMVTLVPLTYSITNGLAFGFLAYLVVRIFRNEWDKINVGIVTLSIISFVVFVVH</sequence>
<dbReference type="GO" id="GO:0005345">
    <property type="term" value="F:purine nucleobase transmembrane transporter activity"/>
    <property type="evidence" value="ECO:0007669"/>
    <property type="project" value="TreeGrafter"/>
</dbReference>
<feature type="transmembrane region" description="Helical" evidence="7">
    <location>
        <begin position="95"/>
        <end position="117"/>
    </location>
</feature>
<keyword evidence="3" id="KW-0813">Transport</keyword>
<evidence type="ECO:0000313" key="8">
    <source>
        <dbReference type="EMBL" id="QCD44873.1"/>
    </source>
</evidence>
<feature type="transmembrane region" description="Helical" evidence="7">
    <location>
        <begin position="20"/>
        <end position="38"/>
    </location>
</feature>
<evidence type="ECO:0000256" key="3">
    <source>
        <dbReference type="ARBA" id="ARBA00022448"/>
    </source>
</evidence>
<comment type="subcellular location">
    <subcellularLocation>
        <location evidence="1">Endomembrane system</location>
        <topology evidence="1">Multi-pass membrane protein</topology>
    </subcellularLocation>
</comment>
<feature type="transmembrane region" description="Helical" evidence="7">
    <location>
        <begin position="241"/>
        <end position="269"/>
    </location>
</feature>
<keyword evidence="6 7" id="KW-0472">Membrane</keyword>
<dbReference type="RefSeq" id="WP_171993811.1">
    <property type="nucleotide sequence ID" value="NZ_CP012542.1"/>
</dbReference>
<evidence type="ECO:0000256" key="2">
    <source>
        <dbReference type="ARBA" id="ARBA00005697"/>
    </source>
</evidence>
<name>A0A6G5QGP1_9BACT</name>